<dbReference type="Pfam" id="PF13499">
    <property type="entry name" value="EF-hand_7"/>
    <property type="match status" value="1"/>
</dbReference>
<comment type="caution">
    <text evidence="8">The sequence shown here is derived from an EMBL/GenBank/DDBJ whole genome shotgun (WGS) entry which is preliminary data.</text>
</comment>
<dbReference type="SMART" id="SM00054">
    <property type="entry name" value="EFh"/>
    <property type="match status" value="3"/>
</dbReference>
<dbReference type="CDD" id="cd00051">
    <property type="entry name" value="EFh"/>
    <property type="match status" value="3"/>
</dbReference>
<dbReference type="InterPro" id="IPR018247">
    <property type="entry name" value="EF_Hand_1_Ca_BS"/>
</dbReference>
<evidence type="ECO:0000313" key="9">
    <source>
        <dbReference type="Proteomes" id="UP000318571"/>
    </source>
</evidence>
<dbReference type="OMA" id="EKHIFRM"/>
<accession>A0A553PRP0</accession>
<dbReference type="SUPFAM" id="SSF47473">
    <property type="entry name" value="EF-hand"/>
    <property type="match status" value="1"/>
</dbReference>
<evidence type="ECO:0000313" key="8">
    <source>
        <dbReference type="EMBL" id="TRY80335.1"/>
    </source>
</evidence>
<feature type="domain" description="EF-hand" evidence="7">
    <location>
        <begin position="169"/>
        <end position="204"/>
    </location>
</feature>
<feature type="domain" description="EF-hand" evidence="7">
    <location>
        <begin position="123"/>
        <end position="158"/>
    </location>
</feature>
<dbReference type="STRING" id="6832.A0A553PRP0"/>
<keyword evidence="9" id="KW-1185">Reference proteome</keyword>
<proteinExistence type="inferred from homology"/>
<organism evidence="8 9">
    <name type="scientific">Tigriopus californicus</name>
    <name type="common">Marine copepod</name>
    <dbReference type="NCBI Taxonomy" id="6832"/>
    <lineage>
        <taxon>Eukaryota</taxon>
        <taxon>Metazoa</taxon>
        <taxon>Ecdysozoa</taxon>
        <taxon>Arthropoda</taxon>
        <taxon>Crustacea</taxon>
        <taxon>Multicrustacea</taxon>
        <taxon>Hexanauplia</taxon>
        <taxon>Copepoda</taxon>
        <taxon>Harpacticoida</taxon>
        <taxon>Harpacticidae</taxon>
        <taxon>Tigriopus</taxon>
    </lineage>
</organism>
<gene>
    <name evidence="8" type="ORF">TCAL_04333</name>
</gene>
<keyword evidence="2" id="KW-0519">Myristate</keyword>
<reference evidence="8 9" key="1">
    <citation type="journal article" date="2018" name="Nat. Ecol. Evol.">
        <title>Genomic signatures of mitonuclear coevolution across populations of Tigriopus californicus.</title>
        <authorList>
            <person name="Barreto F.S."/>
            <person name="Watson E.T."/>
            <person name="Lima T.G."/>
            <person name="Willett C.S."/>
            <person name="Edmands S."/>
            <person name="Li W."/>
            <person name="Burton R.S."/>
        </authorList>
    </citation>
    <scope>NUCLEOTIDE SEQUENCE [LARGE SCALE GENOMIC DNA]</scope>
    <source>
        <strain evidence="8 9">San Diego</strain>
    </source>
</reference>
<dbReference type="Gene3D" id="1.10.238.10">
    <property type="entry name" value="EF-hand"/>
    <property type="match status" value="1"/>
</dbReference>
<dbReference type="GO" id="GO:0005509">
    <property type="term" value="F:calcium ion binding"/>
    <property type="evidence" value="ECO:0007669"/>
    <property type="project" value="InterPro"/>
</dbReference>
<dbReference type="InterPro" id="IPR011992">
    <property type="entry name" value="EF-hand-dom_pair"/>
</dbReference>
<comment type="similarity">
    <text evidence="1">Belongs to the recoverin family.</text>
</comment>
<dbReference type="AlphaFoldDB" id="A0A553PRP0"/>
<sequence>MTYSVTLSKKLQKVLRLPHLSDSRKMGCANGKSALTEDDLEFIATHTAVTREEVDAQYESFLRKHPDGQISRKEFSALMRQCYPNADTDKLEKHIFRMYDSNQDGFIDFREFMIVLYIMSSGSPEENLHQIFKVFDINNDGAISMRELKRIVKDLFHLLSPEDNPEQASKSAMASMAFKEMDTNSDGKVTREEFVKAIMGQEKFSSKLALKIVDVFITE</sequence>
<protein>
    <recommendedName>
        <fullName evidence="7">EF-hand domain-containing protein</fullName>
    </recommendedName>
</protein>
<dbReference type="InterPro" id="IPR028846">
    <property type="entry name" value="Recoverin"/>
</dbReference>
<dbReference type="PROSITE" id="PS50222">
    <property type="entry name" value="EF_HAND_2"/>
    <property type="match status" value="3"/>
</dbReference>
<evidence type="ECO:0000256" key="1">
    <source>
        <dbReference type="ARBA" id="ARBA00006049"/>
    </source>
</evidence>
<keyword evidence="4" id="KW-0677">Repeat</keyword>
<dbReference type="PANTHER" id="PTHR23055">
    <property type="entry name" value="CALCIUM BINDING PROTEINS"/>
    <property type="match status" value="1"/>
</dbReference>
<evidence type="ECO:0000256" key="2">
    <source>
        <dbReference type="ARBA" id="ARBA00022707"/>
    </source>
</evidence>
<evidence type="ECO:0000256" key="3">
    <source>
        <dbReference type="ARBA" id="ARBA00022723"/>
    </source>
</evidence>
<dbReference type="EMBL" id="VCGU01000001">
    <property type="protein sequence ID" value="TRY80335.1"/>
    <property type="molecule type" value="Genomic_DNA"/>
</dbReference>
<evidence type="ECO:0000256" key="4">
    <source>
        <dbReference type="ARBA" id="ARBA00022737"/>
    </source>
</evidence>
<dbReference type="OrthoDB" id="191686at2759"/>
<dbReference type="Pfam" id="PF00036">
    <property type="entry name" value="EF-hand_1"/>
    <property type="match status" value="1"/>
</dbReference>
<dbReference type="PANTHER" id="PTHR23055:SF178">
    <property type="entry name" value="NEUROCALCIN HOMOLOG"/>
    <property type="match status" value="1"/>
</dbReference>
<dbReference type="FunFam" id="1.10.238.10:FF:000001">
    <property type="entry name" value="Calmodulin 1"/>
    <property type="match status" value="1"/>
</dbReference>
<dbReference type="Proteomes" id="UP000318571">
    <property type="component" value="Chromosome 12"/>
</dbReference>
<dbReference type="PRINTS" id="PR00450">
    <property type="entry name" value="RECOVERIN"/>
</dbReference>
<keyword evidence="3" id="KW-0479">Metal-binding</keyword>
<dbReference type="PROSITE" id="PS00018">
    <property type="entry name" value="EF_HAND_1"/>
    <property type="match status" value="3"/>
</dbReference>
<keyword evidence="5" id="KW-0106">Calcium</keyword>
<name>A0A553PRP0_TIGCA</name>
<keyword evidence="6" id="KW-0449">Lipoprotein</keyword>
<evidence type="ECO:0000256" key="5">
    <source>
        <dbReference type="ARBA" id="ARBA00022837"/>
    </source>
</evidence>
<feature type="domain" description="EF-hand" evidence="7">
    <location>
        <begin position="87"/>
        <end position="122"/>
    </location>
</feature>
<dbReference type="InterPro" id="IPR002048">
    <property type="entry name" value="EF_hand_dom"/>
</dbReference>
<evidence type="ECO:0000259" key="7">
    <source>
        <dbReference type="PROSITE" id="PS50222"/>
    </source>
</evidence>
<evidence type="ECO:0000256" key="6">
    <source>
        <dbReference type="ARBA" id="ARBA00023288"/>
    </source>
</evidence>